<accession>A0A286GI89</accession>
<dbReference type="OrthoDB" id="192577at2"/>
<proteinExistence type="predicted"/>
<dbReference type="AlphaFoldDB" id="A0A286GI89"/>
<reference evidence="1 2" key="1">
    <citation type="submission" date="2017-09" db="EMBL/GenBank/DDBJ databases">
        <authorList>
            <person name="Ehlers B."/>
            <person name="Leendertz F.H."/>
        </authorList>
    </citation>
    <scope>NUCLEOTIDE SEQUENCE [LARGE SCALE GENOMIC DNA]</scope>
    <source>
        <strain evidence="1 2">USBA 140</strain>
    </source>
</reference>
<dbReference type="RefSeq" id="WP_097279233.1">
    <property type="nucleotide sequence ID" value="NZ_OCNJ01000004.1"/>
</dbReference>
<evidence type="ECO:0008006" key="3">
    <source>
        <dbReference type="Google" id="ProtNLM"/>
    </source>
</evidence>
<name>A0A286GI89_9PROT</name>
<gene>
    <name evidence="1" type="ORF">SAMN05421508_104278</name>
</gene>
<evidence type="ECO:0000313" key="2">
    <source>
        <dbReference type="Proteomes" id="UP000219621"/>
    </source>
</evidence>
<organism evidence="1 2">
    <name type="scientific">Caenispirillum bisanense</name>
    <dbReference type="NCBI Taxonomy" id="414052"/>
    <lineage>
        <taxon>Bacteria</taxon>
        <taxon>Pseudomonadati</taxon>
        <taxon>Pseudomonadota</taxon>
        <taxon>Alphaproteobacteria</taxon>
        <taxon>Rhodospirillales</taxon>
        <taxon>Novispirillaceae</taxon>
        <taxon>Caenispirillum</taxon>
    </lineage>
</organism>
<evidence type="ECO:0000313" key="1">
    <source>
        <dbReference type="EMBL" id="SOD95257.1"/>
    </source>
</evidence>
<protein>
    <recommendedName>
        <fullName evidence="3">Tetratricopeptide repeat-containing protein</fullName>
    </recommendedName>
</protein>
<dbReference type="EMBL" id="OCNJ01000004">
    <property type="protein sequence ID" value="SOD95257.1"/>
    <property type="molecule type" value="Genomic_DNA"/>
</dbReference>
<dbReference type="Proteomes" id="UP000219621">
    <property type="component" value="Unassembled WGS sequence"/>
</dbReference>
<keyword evidence="2" id="KW-1185">Reference proteome</keyword>
<sequence>MTAITDDSWFDRRYYGGDLPAAAERALHVAAAAWADPPAAEAALDAAAALAPGHRAVLLARYKYHFYRTDLAAAAPYALACVRDSARALNLPADWRDVRPGDARFDEIEAEPRFFLFALKAYGYVCVRSGAVEEGKAALAQVIALDPTDATATRRLLALVEAGPGDEDDEDAA</sequence>